<evidence type="ECO:0000259" key="6">
    <source>
        <dbReference type="PROSITE" id="PS51192"/>
    </source>
</evidence>
<dbReference type="GO" id="GO:0004386">
    <property type="term" value="F:helicase activity"/>
    <property type="evidence" value="ECO:0007669"/>
    <property type="project" value="UniProtKB-KW"/>
</dbReference>
<feature type="domain" description="Helicase ATP-binding" evidence="6">
    <location>
        <begin position="224"/>
        <end position="483"/>
    </location>
</feature>
<organism evidence="8 9">
    <name type="scientific">Acidithiobacillus thiooxidans</name>
    <name type="common">Thiobacillus thiooxidans</name>
    <dbReference type="NCBI Taxonomy" id="930"/>
    <lineage>
        <taxon>Bacteria</taxon>
        <taxon>Pseudomonadati</taxon>
        <taxon>Pseudomonadota</taxon>
        <taxon>Acidithiobacillia</taxon>
        <taxon>Acidithiobacillales</taxon>
        <taxon>Acidithiobacillaceae</taxon>
        <taxon>Acidithiobacillus</taxon>
    </lineage>
</organism>
<dbReference type="GO" id="GO:0006281">
    <property type="term" value="P:DNA repair"/>
    <property type="evidence" value="ECO:0007669"/>
    <property type="project" value="TreeGrafter"/>
</dbReference>
<dbReference type="Gene3D" id="3.40.50.300">
    <property type="entry name" value="P-loop containing nucleotide triphosphate hydrolases"/>
    <property type="match status" value="1"/>
</dbReference>
<sequence length="997" mass="111069">MQRLLGEGREFFSLEDGRDLIGNMPTAGTPVRAVCWRIGQVYALTYPIAEPGSQEFRDAMQGGHHDQFAGELAFLTSRHDSLLAVANRLPGTMRPDDAAMHDLPPLRAQVSASGWTGQIAFIFPETEALNELEQHLMLASLGIREALPKNAVASDSIRFPLNEWPEWQAWLNAAGVDWSPIAGFNPDAPWDGDIDEHALATLPGWNRPGPNELLLRSKQKDGVRFFLQRRGRALLADEMGGGKTVQAVIGASALHSGRTLIVAPAGVKSVWERELVGWGVAKKGVIHVMSGTDDRPGSDDQWLICNYEQIAIKNESFSCQDQEEFNVVKALLVEHRIIDSQDFVDDTKVDAEGSADADTGRVVRTKYRIAIKAKRDANTGMGDVIPEKAAQAVAGALSGKRCATWQRFVARRNGELLAALLDWQPGIVIFDEAHRLKNGAASRTRSAIRLSREAIAGCFLLSGTPLVNNTTEPATLLHVMNPGGYQELRDKRISIERIRGLLSPVTLRRTLDEMGHELPPLIEQVIDIDGQSAVGSLQSDEFHGYTLMDAIRRTGESVVESRSRSEEDGPLPVWEGGEADRNRIIEGAWRVMPESPHCPIPGHTGVTLAAMLRAKLSLAKAKSTQVLDIIEDVLENKGCVVVFTLYEDGRNHLLEQIGKHWRVAEISGKVPPGPKRDAITNAFQTGKIDCLVVSLKAGGEGIDLWRASTCIMLDIPETAHAVFQGVGRLRRPGQKGDRVHAIHCVSDNPIDRFLLELCKGKANLTGQVLGETVQIMETMQGDLECRGLTTPADNDAPVDKDEPEESRGSAIKKTRRGHGVITKTFSDKEVTGNRKRVRRLSAAERLEQLVDRQKKTEERLTKLLAQKYQHEDDVTEPSSEVEVTEHRSESEVTEPSSEVAVTEHRSERENVAIGKKKRRAAQWEIQHADKVKQQTAARVKRYRERHPEKHKEGMKAYRQEHKAENREYMREYRKNNEDLKAKHREYMREWRAKQKLA</sequence>
<keyword evidence="3" id="KW-0347">Helicase</keyword>
<evidence type="ECO:0000256" key="3">
    <source>
        <dbReference type="ARBA" id="ARBA00022806"/>
    </source>
</evidence>
<keyword evidence="4" id="KW-0067">ATP-binding</keyword>
<dbReference type="Gene3D" id="3.40.50.10810">
    <property type="entry name" value="Tandem AAA-ATPase domain"/>
    <property type="match status" value="2"/>
</dbReference>
<dbReference type="SUPFAM" id="SSF52540">
    <property type="entry name" value="P-loop containing nucleoside triphosphate hydrolases"/>
    <property type="match status" value="2"/>
</dbReference>
<feature type="compositionally biased region" description="Basic and acidic residues" evidence="5">
    <location>
        <begin position="945"/>
        <end position="962"/>
    </location>
</feature>
<keyword evidence="2" id="KW-0378">Hydrolase</keyword>
<dbReference type="PANTHER" id="PTHR45766">
    <property type="entry name" value="DNA ANNEALING HELICASE AND ENDONUCLEASE ZRANB3 FAMILY MEMBER"/>
    <property type="match status" value="1"/>
</dbReference>
<dbReference type="Pfam" id="PF00271">
    <property type="entry name" value="Helicase_C"/>
    <property type="match status" value="1"/>
</dbReference>
<feature type="region of interest" description="Disordered" evidence="5">
    <location>
        <begin position="932"/>
        <end position="962"/>
    </location>
</feature>
<feature type="domain" description="Helicase C-terminal" evidence="7">
    <location>
        <begin position="625"/>
        <end position="784"/>
    </location>
</feature>
<keyword evidence="9" id="KW-1185">Reference proteome</keyword>
<proteinExistence type="predicted"/>
<comment type="caution">
    <text evidence="8">The sequence shown here is derived from an EMBL/GenBank/DDBJ whole genome shotgun (WGS) entry which is preliminary data.</text>
</comment>
<dbReference type="InterPro" id="IPR038718">
    <property type="entry name" value="SNF2-like_sf"/>
</dbReference>
<dbReference type="PANTHER" id="PTHR45766:SF3">
    <property type="entry name" value="DNA ANNEALING HELICASE AND ENDONUCLEASE ZRANB3"/>
    <property type="match status" value="1"/>
</dbReference>
<dbReference type="InterPro" id="IPR001650">
    <property type="entry name" value="Helicase_C-like"/>
</dbReference>
<dbReference type="PROSITE" id="PS51194">
    <property type="entry name" value="HELICASE_CTER"/>
    <property type="match status" value="1"/>
</dbReference>
<dbReference type="PROSITE" id="PS51192">
    <property type="entry name" value="HELICASE_ATP_BIND_1"/>
    <property type="match status" value="1"/>
</dbReference>
<evidence type="ECO:0000313" key="8">
    <source>
        <dbReference type="EMBL" id="OCX75551.1"/>
    </source>
</evidence>
<dbReference type="SMART" id="SM00487">
    <property type="entry name" value="DEXDc"/>
    <property type="match status" value="1"/>
</dbReference>
<name>A0A1C2IQD8_ACITH</name>
<dbReference type="InterPro" id="IPR000330">
    <property type="entry name" value="SNF2_N"/>
</dbReference>
<feature type="region of interest" description="Disordered" evidence="5">
    <location>
        <begin position="788"/>
        <end position="815"/>
    </location>
</feature>
<dbReference type="GO" id="GO:0005524">
    <property type="term" value="F:ATP binding"/>
    <property type="evidence" value="ECO:0007669"/>
    <property type="project" value="InterPro"/>
</dbReference>
<dbReference type="EMBL" id="LWRY01000012">
    <property type="protein sequence ID" value="OCX75551.1"/>
    <property type="molecule type" value="Genomic_DNA"/>
</dbReference>
<dbReference type="SMART" id="SM00490">
    <property type="entry name" value="HELICc"/>
    <property type="match status" value="1"/>
</dbReference>
<dbReference type="InterPro" id="IPR049730">
    <property type="entry name" value="SNF2/RAD54-like_C"/>
</dbReference>
<dbReference type="InterPro" id="IPR014001">
    <property type="entry name" value="Helicase_ATP-bd"/>
</dbReference>
<feature type="region of interest" description="Disordered" evidence="5">
    <location>
        <begin position="869"/>
        <end position="909"/>
    </location>
</feature>
<dbReference type="InterPro" id="IPR027417">
    <property type="entry name" value="P-loop_NTPase"/>
</dbReference>
<dbReference type="Proteomes" id="UP000095008">
    <property type="component" value="Unassembled WGS sequence"/>
</dbReference>
<accession>A0A1C2IQD8</accession>
<evidence type="ECO:0000256" key="2">
    <source>
        <dbReference type="ARBA" id="ARBA00022801"/>
    </source>
</evidence>
<keyword evidence="1" id="KW-0547">Nucleotide-binding</keyword>
<evidence type="ECO:0000259" key="7">
    <source>
        <dbReference type="PROSITE" id="PS51194"/>
    </source>
</evidence>
<evidence type="ECO:0000256" key="5">
    <source>
        <dbReference type="SAM" id="MobiDB-lite"/>
    </source>
</evidence>
<dbReference type="Pfam" id="PF00176">
    <property type="entry name" value="SNF2-rel_dom"/>
    <property type="match status" value="1"/>
</dbReference>
<evidence type="ECO:0000256" key="1">
    <source>
        <dbReference type="ARBA" id="ARBA00022741"/>
    </source>
</evidence>
<dbReference type="GO" id="GO:0031297">
    <property type="term" value="P:replication fork processing"/>
    <property type="evidence" value="ECO:0007669"/>
    <property type="project" value="TreeGrafter"/>
</dbReference>
<dbReference type="CDD" id="cd18793">
    <property type="entry name" value="SF2_C_SNF"/>
    <property type="match status" value="1"/>
</dbReference>
<reference evidence="8" key="1">
    <citation type="journal article" date="2016" name="Int. J. Mol. Sci.">
        <title>Comparative genomics of the extreme acidophile Acidithiobacillus thiooxidans reveals intraspecific divergence and niche adaptation.</title>
        <authorList>
            <person name="Zhang X."/>
            <person name="Feng X."/>
            <person name="Tao J."/>
            <person name="Ma L."/>
            <person name="Xiao Y."/>
            <person name="Liang Y."/>
            <person name="Liu X."/>
            <person name="Yin H."/>
        </authorList>
    </citation>
    <scope>NUCLEOTIDE SEQUENCE [LARGE SCALE GENOMIC DNA]</scope>
    <source>
        <strain evidence="8">DXS-W</strain>
    </source>
</reference>
<protein>
    <recommendedName>
        <fullName evidence="10">Helicase</fullName>
    </recommendedName>
</protein>
<dbReference type="GO" id="GO:0016787">
    <property type="term" value="F:hydrolase activity"/>
    <property type="evidence" value="ECO:0007669"/>
    <property type="project" value="UniProtKB-KW"/>
</dbReference>
<evidence type="ECO:0008006" key="10">
    <source>
        <dbReference type="Google" id="ProtNLM"/>
    </source>
</evidence>
<dbReference type="AlphaFoldDB" id="A0A1C2IQD8"/>
<gene>
    <name evidence="8" type="ORF">A6M23_02040</name>
</gene>
<evidence type="ECO:0000313" key="9">
    <source>
        <dbReference type="Proteomes" id="UP000095008"/>
    </source>
</evidence>
<evidence type="ECO:0000256" key="4">
    <source>
        <dbReference type="ARBA" id="ARBA00022840"/>
    </source>
</evidence>